<feature type="compositionally biased region" description="Polar residues" evidence="3">
    <location>
        <begin position="701"/>
        <end position="710"/>
    </location>
</feature>
<dbReference type="EMBL" id="GEDV01010214">
    <property type="protein sequence ID" value="JAP78343.1"/>
    <property type="molecule type" value="Transcribed_RNA"/>
</dbReference>
<feature type="compositionally biased region" description="Polar residues" evidence="3">
    <location>
        <begin position="253"/>
        <end position="270"/>
    </location>
</feature>
<keyword evidence="2" id="KW-0010">Activator</keyword>
<dbReference type="Pfam" id="PF08914">
    <property type="entry name" value="Myb_Rap1"/>
    <property type="match status" value="1"/>
</dbReference>
<dbReference type="GO" id="GO:0006355">
    <property type="term" value="P:regulation of DNA-templated transcription"/>
    <property type="evidence" value="ECO:0007669"/>
    <property type="project" value="UniProtKB-UniRule"/>
</dbReference>
<feature type="compositionally biased region" description="Polar residues" evidence="3">
    <location>
        <begin position="494"/>
        <end position="503"/>
    </location>
</feature>
<dbReference type="PANTHER" id="PTHR16466:SF6">
    <property type="entry name" value="TELOMERIC REPEAT-BINDING FACTOR 2-INTERACTING PROTEIN 1"/>
    <property type="match status" value="1"/>
</dbReference>
<keyword evidence="2" id="KW-0804">Transcription</keyword>
<feature type="compositionally biased region" description="Basic residues" evidence="3">
    <location>
        <begin position="274"/>
        <end position="283"/>
    </location>
</feature>
<reference evidence="5" key="1">
    <citation type="journal article" date="2016" name="Ticks Tick Borne Dis.">
        <title>De novo assembly and annotation of the salivary gland transcriptome of Rhipicephalus appendiculatus male and female ticks during blood feeding.</title>
        <authorList>
            <person name="de Castro M.H."/>
            <person name="de Klerk D."/>
            <person name="Pienaar R."/>
            <person name="Latif A.A."/>
            <person name="Rees D.J."/>
            <person name="Mans B.J."/>
        </authorList>
    </citation>
    <scope>NUCLEOTIDE SEQUENCE</scope>
    <source>
        <tissue evidence="5">Salivary glands</tissue>
    </source>
</reference>
<comment type="subcellular location">
    <subcellularLocation>
        <location evidence="2">Nucleus</location>
    </subcellularLocation>
    <subcellularLocation>
        <location evidence="2">Chromosome</location>
        <location evidence="2">Telomere</location>
    </subcellularLocation>
</comment>
<comment type="function">
    <text evidence="2">Acts both as a regulator of telomere function and as a transcription regulator. Involved in the regulation of telomere length and protection as a component of the shelterin complex (telosome). Does not bind DNA directly: recruited to telomeric double-stranded 5'-TTAGGG-3' repeats via its interaction with terf2. Independently of its function in telomeres, also acts as a transcription regulator: recruited to extratelomeric 5'-TTAGGG-3' sites via its association with terf2 or other factors, and regulates gene expression.</text>
</comment>
<keyword evidence="2" id="KW-0158">Chromosome</keyword>
<feature type="region of interest" description="Disordered" evidence="3">
    <location>
        <begin position="687"/>
        <end position="732"/>
    </location>
</feature>
<name>A0A131YG58_RHIAP</name>
<feature type="region of interest" description="Disordered" evidence="3">
    <location>
        <begin position="199"/>
        <end position="235"/>
    </location>
</feature>
<keyword evidence="2" id="KW-0779">Telomere</keyword>
<feature type="domain" description="TERF2-interacting telomeric protein 1 Myb" evidence="4">
    <location>
        <begin position="124"/>
        <end position="176"/>
    </location>
</feature>
<dbReference type="GO" id="GO:0042162">
    <property type="term" value="F:telomeric DNA binding"/>
    <property type="evidence" value="ECO:0007669"/>
    <property type="project" value="TreeGrafter"/>
</dbReference>
<dbReference type="GO" id="GO:0010833">
    <property type="term" value="P:telomere maintenance via telomere lengthening"/>
    <property type="evidence" value="ECO:0007669"/>
    <property type="project" value="UniProtKB-UniRule"/>
</dbReference>
<dbReference type="PANTHER" id="PTHR16466">
    <property type="entry name" value="TELOMERE REPEAT-BINDING FACTOR 2-INTERACTING PROTEIN 1"/>
    <property type="match status" value="1"/>
</dbReference>
<dbReference type="AlphaFoldDB" id="A0A131YG58"/>
<comment type="similarity">
    <text evidence="2">Belongs to the RAP1 family.</text>
</comment>
<feature type="region of interest" description="Disordered" evidence="3">
    <location>
        <begin position="253"/>
        <end position="668"/>
    </location>
</feature>
<dbReference type="Gene3D" id="1.10.10.60">
    <property type="entry name" value="Homeodomain-like"/>
    <property type="match status" value="1"/>
</dbReference>
<comment type="subunit">
    <text evidence="2">Homodimer.</text>
</comment>
<evidence type="ECO:0000259" key="4">
    <source>
        <dbReference type="Pfam" id="PF08914"/>
    </source>
</evidence>
<keyword evidence="1 2" id="KW-0539">Nucleus</keyword>
<evidence type="ECO:0000256" key="2">
    <source>
        <dbReference type="RuleBase" id="RU367107"/>
    </source>
</evidence>
<dbReference type="GO" id="GO:0070187">
    <property type="term" value="C:shelterin complex"/>
    <property type="evidence" value="ECO:0007669"/>
    <property type="project" value="TreeGrafter"/>
</dbReference>
<feature type="compositionally biased region" description="Low complexity" evidence="3">
    <location>
        <begin position="284"/>
        <end position="302"/>
    </location>
</feature>
<feature type="compositionally biased region" description="Basic and acidic residues" evidence="3">
    <location>
        <begin position="549"/>
        <end position="560"/>
    </location>
</feature>
<proteinExistence type="inferred from homology"/>
<organism evidence="5">
    <name type="scientific">Rhipicephalus appendiculatus</name>
    <name type="common">Brown ear tick</name>
    <dbReference type="NCBI Taxonomy" id="34631"/>
    <lineage>
        <taxon>Eukaryota</taxon>
        <taxon>Metazoa</taxon>
        <taxon>Ecdysozoa</taxon>
        <taxon>Arthropoda</taxon>
        <taxon>Chelicerata</taxon>
        <taxon>Arachnida</taxon>
        <taxon>Acari</taxon>
        <taxon>Parasitiformes</taxon>
        <taxon>Ixodida</taxon>
        <taxon>Ixodoidea</taxon>
        <taxon>Ixodidae</taxon>
        <taxon>Rhipicephalinae</taxon>
        <taxon>Rhipicephalus</taxon>
        <taxon>Rhipicephalus</taxon>
    </lineage>
</organism>
<feature type="compositionally biased region" description="Polar residues" evidence="3">
    <location>
        <begin position="336"/>
        <end position="355"/>
    </location>
</feature>
<feature type="compositionally biased region" description="Polar residues" evidence="3">
    <location>
        <begin position="573"/>
        <end position="594"/>
    </location>
</feature>
<evidence type="ECO:0000256" key="3">
    <source>
        <dbReference type="SAM" id="MobiDB-lite"/>
    </source>
</evidence>
<dbReference type="GO" id="GO:0031848">
    <property type="term" value="P:protection from non-homologous end joining at telomere"/>
    <property type="evidence" value="ECO:0007669"/>
    <property type="project" value="TreeGrafter"/>
</dbReference>
<sequence>MASKPGKPYRQALFVKADGGPMCFAMVPCPERKEIRELILNGGGVLLQPGKNPDAVHLVPSSIATTQGPEDVFSANYIRACCGSNKLFPLKDFKIPRAPEVVSIDDADDFKERKLRSVRSRREYTLGEQIAIAKYVAKKPNVRVRGNQVYKEMATAGVVPGAHSWQSLKEHYLKKILPWKHLYESPDASKLLARVTHAPHETQVRPRHGSPSAASVIVEDSSSDDESKRQRVTGCEASVTGKYDIKTEVVLETESQGGTSSSQNHGTPLVSQRGRGKTKRKKLLLSSSFISSSPKTSSGGSPSRHESRISAPREKSSDGTSIESEVVPEKTKAPLRTQSETSPGKTSRTQTQSPPGKQDRGIGGESAQTVALPETIVNQKLSLRSSPRKARNAKQWGTPADRSAHEEYTSANILNAPRNDLPDRVLESVGEQQTTQSSPQKEASTATFSKHSSGPPSPSQHLRNRDLAASEEQASPPSKLRSFRLPVRKKRSTDSQANLNSCVSAMPASESSNDDDAAVDKYPRKRVSRRRRSLRFSPRKRQRATAQERNLDDRSGELAHSESTGDDVIITNALRSSPESVYNTAESEGATQGTKRTRGDGKSDPSPRQASDSAATKTRKRSLRAAALRKNEATSPASEDHCTRSTRWTASREKEQKSVQGVARETPGFDSADEALLARIAEQVSAGHVTAGDDSDEQDDATTLSFSSDGGHSDEESTPELGESSEHDRMDEVHRELTRLLGVLREWRSRPPHTTCSPRCTCPLTNQYARTARAAISLGAFLAFHDRPLPSGGVTDPAVAMTLELFLRRLERNSDVGDCSGSE</sequence>
<keyword evidence="2" id="KW-0805">Transcription regulation</keyword>
<feature type="compositionally biased region" description="Basic residues" evidence="3">
    <location>
        <begin position="523"/>
        <end position="543"/>
    </location>
</feature>
<accession>A0A131YG58</accession>
<feature type="compositionally biased region" description="Polar residues" evidence="3">
    <location>
        <begin position="430"/>
        <end position="454"/>
    </location>
</feature>
<feature type="compositionally biased region" description="Basic and acidic residues" evidence="3">
    <location>
        <begin position="303"/>
        <end position="317"/>
    </location>
</feature>
<protein>
    <recommendedName>
        <fullName evidence="2">Telomeric repeat-binding factor 2-interacting protein 1</fullName>
        <shortName evidence="2">TERF2-interacting telomeric protein 1</shortName>
    </recommendedName>
    <alternativeName>
        <fullName evidence="2">Repressor/activator protein 1 homolog</fullName>
    </alternativeName>
</protein>
<dbReference type="InterPro" id="IPR039595">
    <property type="entry name" value="TE2IP/Rap1"/>
</dbReference>
<dbReference type="InterPro" id="IPR015010">
    <property type="entry name" value="TERF2IP_Myb"/>
</dbReference>
<evidence type="ECO:0000313" key="5">
    <source>
        <dbReference type="EMBL" id="JAP78343.1"/>
    </source>
</evidence>
<evidence type="ECO:0000256" key="1">
    <source>
        <dbReference type="ARBA" id="ARBA00023242"/>
    </source>
</evidence>
<feature type="compositionally biased region" description="Polar residues" evidence="3">
    <location>
        <begin position="376"/>
        <end position="385"/>
    </location>
</feature>